<evidence type="ECO:0008006" key="3">
    <source>
        <dbReference type="Google" id="ProtNLM"/>
    </source>
</evidence>
<dbReference type="Proteomes" id="UP000219338">
    <property type="component" value="Unassembled WGS sequence"/>
</dbReference>
<evidence type="ECO:0000313" key="1">
    <source>
        <dbReference type="EMBL" id="SJL13319.1"/>
    </source>
</evidence>
<protein>
    <recommendedName>
        <fullName evidence="3">Heterokaryon incompatibility domain-containing protein</fullName>
    </recommendedName>
</protein>
<dbReference type="OrthoDB" id="5418601at2759"/>
<name>A0A284RX65_ARMOS</name>
<reference evidence="2" key="1">
    <citation type="journal article" date="2017" name="Nat. Ecol. Evol.">
        <title>Genome expansion and lineage-specific genetic innovations in the forest pathogenic fungi Armillaria.</title>
        <authorList>
            <person name="Sipos G."/>
            <person name="Prasanna A.N."/>
            <person name="Walter M.C."/>
            <person name="O'Connor E."/>
            <person name="Balint B."/>
            <person name="Krizsan K."/>
            <person name="Kiss B."/>
            <person name="Hess J."/>
            <person name="Varga T."/>
            <person name="Slot J."/>
            <person name="Riley R."/>
            <person name="Boka B."/>
            <person name="Rigling D."/>
            <person name="Barry K."/>
            <person name="Lee J."/>
            <person name="Mihaltcheva S."/>
            <person name="LaButti K."/>
            <person name="Lipzen A."/>
            <person name="Waldron R."/>
            <person name="Moloney N.M."/>
            <person name="Sperisen C."/>
            <person name="Kredics L."/>
            <person name="Vagvoelgyi C."/>
            <person name="Patrignani A."/>
            <person name="Fitzpatrick D."/>
            <person name="Nagy I."/>
            <person name="Doyle S."/>
            <person name="Anderson J.B."/>
            <person name="Grigoriev I.V."/>
            <person name="Gueldener U."/>
            <person name="Muensterkoetter M."/>
            <person name="Nagy L.G."/>
        </authorList>
    </citation>
    <scope>NUCLEOTIDE SEQUENCE [LARGE SCALE GENOMIC DNA]</scope>
    <source>
        <strain evidence="2">C18/9</strain>
    </source>
</reference>
<accession>A0A284RX65</accession>
<organism evidence="1 2">
    <name type="scientific">Armillaria ostoyae</name>
    <name type="common">Armillaria root rot fungus</name>
    <dbReference type="NCBI Taxonomy" id="47428"/>
    <lineage>
        <taxon>Eukaryota</taxon>
        <taxon>Fungi</taxon>
        <taxon>Dikarya</taxon>
        <taxon>Basidiomycota</taxon>
        <taxon>Agaricomycotina</taxon>
        <taxon>Agaricomycetes</taxon>
        <taxon>Agaricomycetidae</taxon>
        <taxon>Agaricales</taxon>
        <taxon>Marasmiineae</taxon>
        <taxon>Physalacriaceae</taxon>
        <taxon>Armillaria</taxon>
    </lineage>
</organism>
<dbReference type="EMBL" id="FUEG01000019">
    <property type="protein sequence ID" value="SJL13319.1"/>
    <property type="molecule type" value="Genomic_DNA"/>
</dbReference>
<keyword evidence="2" id="KW-1185">Reference proteome</keyword>
<dbReference type="AlphaFoldDB" id="A0A284RX65"/>
<evidence type="ECO:0000313" key="2">
    <source>
        <dbReference type="Proteomes" id="UP000219338"/>
    </source>
</evidence>
<proteinExistence type="predicted"/>
<sequence>MCPSSLADTRCADLGIDGLLEKLNATLGTPYSLGSKILRFFGIAQLNSLHSILESFIERNDDFGTAYAHLRPYWFDYDIATIKQKLRAGEEEDAAMRRKVLFDGRITERDVPPRRVWDLYANRVVPYWVARRYPWAISHAWVDEKEHVNVMTPINGYQWPVPMPNDGNLDLVRIEMLNARHGAAPDFRAEYAWLDILCLRQQGGKGEHLRLDEWKLDVPTIGSVYQQWSVMCYFNGLGRPLRLTLGDLESDRSWFRRAWTLQEITGDAIIGGETGNDAMESEVQRRFDKQLSSLREIRQRDTTLEIVSQMQHRVSTKPLDKVAGLVYLLRTHSIPIYDAEQSEVDAWEVLMDAMVPWNRAELFFYYPEPGNGKKCWRPSWQQVMANKIIVPDLHPWPGKVGQTEDTDTDWYEGYCIQSADVRGLSQVPTEEKPRQGQLVFKDPAGSPHTLQIVADHAYPIPNGSYTLLGCSGMLSQSLYHWAVGWPREDGKFEKLSVFSSPDDEQVKPSELGLENKVKMILC</sequence>
<gene>
    <name evidence="1" type="ORF">ARMOST_16759</name>
</gene>